<dbReference type="EMBL" id="AP008955">
    <property type="protein sequence ID" value="BAH44494.1"/>
    <property type="molecule type" value="Genomic_DNA"/>
</dbReference>
<gene>
    <name evidence="1" type="ordered locus">BBR47_35170</name>
</gene>
<evidence type="ECO:0000313" key="2">
    <source>
        <dbReference type="Proteomes" id="UP000001877"/>
    </source>
</evidence>
<proteinExistence type="predicted"/>
<accession>C0ZFD5</accession>
<name>C0ZFD5_BREBN</name>
<organism evidence="1 2">
    <name type="scientific">Brevibacillus brevis (strain 47 / JCM 6285 / NBRC 100599)</name>
    <dbReference type="NCBI Taxonomy" id="358681"/>
    <lineage>
        <taxon>Bacteria</taxon>
        <taxon>Bacillati</taxon>
        <taxon>Bacillota</taxon>
        <taxon>Bacilli</taxon>
        <taxon>Bacillales</taxon>
        <taxon>Paenibacillaceae</taxon>
        <taxon>Brevibacillus</taxon>
    </lineage>
</organism>
<evidence type="ECO:0000313" key="1">
    <source>
        <dbReference type="EMBL" id="BAH44494.1"/>
    </source>
</evidence>
<sequence length="77" mass="8419">MKKVTFDCDTGETVELDMTKEEIAELDQNASTPPTLTQEELLLLALTDTQMRLAEQQALTDQLALAISQIQIGGAPE</sequence>
<dbReference type="AlphaFoldDB" id="C0ZFD5"/>
<dbReference type="Proteomes" id="UP000001877">
    <property type="component" value="Chromosome"/>
</dbReference>
<protein>
    <submittedName>
        <fullName evidence="1">Uncharacterized protein</fullName>
    </submittedName>
</protein>
<dbReference type="STRING" id="358681.BBR47_35170"/>
<dbReference type="RefSeq" id="WP_015891791.1">
    <property type="nucleotide sequence ID" value="NC_012491.1"/>
</dbReference>
<dbReference type="KEGG" id="bbe:BBR47_35170"/>
<reference evidence="1 2" key="1">
    <citation type="submission" date="2005-03" db="EMBL/GenBank/DDBJ databases">
        <title>Brevibacillus brevis strain 47, complete genome.</title>
        <authorList>
            <person name="Hosoyama A."/>
            <person name="Yamada R."/>
            <person name="Hongo Y."/>
            <person name="Terui Y."/>
            <person name="Ankai A."/>
            <person name="Masuyama W."/>
            <person name="Sekiguchi M."/>
            <person name="Takeda T."/>
            <person name="Asano K."/>
            <person name="Ohji S."/>
            <person name="Ichikawa N."/>
            <person name="Narita S."/>
            <person name="Aoki N."/>
            <person name="Miura H."/>
            <person name="Matsushita S."/>
            <person name="Sekigawa T."/>
            <person name="Yamagata H."/>
            <person name="Yoshikawa H."/>
            <person name="Udaka S."/>
            <person name="Tanikawa S."/>
            <person name="Fujita N."/>
        </authorList>
    </citation>
    <scope>NUCLEOTIDE SEQUENCE [LARGE SCALE GENOMIC DNA]</scope>
    <source>
        <strain evidence="2">47 / JCM 6285 / NBRC 100599</strain>
    </source>
</reference>
<keyword evidence="2" id="KW-1185">Reference proteome</keyword>
<dbReference type="HOGENOM" id="CLU_2631217_0_0_9"/>